<feature type="binding site" evidence="10">
    <location>
        <position position="109"/>
    </location>
    <ligand>
        <name>Mg(2+)</name>
        <dbReference type="ChEBI" id="CHEBI:18420"/>
    </ligand>
</feature>
<dbReference type="Gene3D" id="3.90.79.10">
    <property type="entry name" value="Nucleoside Triphosphate Pyrophosphohydrolase"/>
    <property type="match status" value="1"/>
</dbReference>
<comment type="catalytic activity">
    <reaction evidence="10">
        <text>isopentenyl diphosphate = dimethylallyl diphosphate</text>
        <dbReference type="Rhea" id="RHEA:23284"/>
        <dbReference type="ChEBI" id="CHEBI:57623"/>
        <dbReference type="ChEBI" id="CHEBI:128769"/>
        <dbReference type="EC" id="5.3.3.2"/>
    </reaction>
</comment>
<evidence type="ECO:0000256" key="3">
    <source>
        <dbReference type="ARBA" id="ARBA00012057"/>
    </source>
</evidence>
<dbReference type="GO" id="GO:0050992">
    <property type="term" value="P:dimethylallyl diphosphate biosynthetic process"/>
    <property type="evidence" value="ECO:0007669"/>
    <property type="project" value="UniProtKB-UniRule"/>
</dbReference>
<dbReference type="InterPro" id="IPR000086">
    <property type="entry name" value="NUDIX_hydrolase_dom"/>
</dbReference>
<feature type="binding site" evidence="10">
    <location>
        <position position="137"/>
    </location>
    <ligand>
        <name>Mn(2+)</name>
        <dbReference type="ChEBI" id="CHEBI:29035"/>
    </ligand>
</feature>
<dbReference type="GO" id="GO:0005737">
    <property type="term" value="C:cytoplasm"/>
    <property type="evidence" value="ECO:0007669"/>
    <property type="project" value="UniProtKB-SubCell"/>
</dbReference>
<comment type="similarity">
    <text evidence="2 10">Belongs to the IPP isomerase type 1 family.</text>
</comment>
<evidence type="ECO:0000256" key="8">
    <source>
        <dbReference type="ARBA" id="ARBA00023229"/>
    </source>
</evidence>
<keyword evidence="7 10" id="KW-0464">Manganese</keyword>
<dbReference type="PROSITE" id="PS51462">
    <property type="entry name" value="NUDIX"/>
    <property type="match status" value="1"/>
</dbReference>
<keyword evidence="9 10" id="KW-0413">Isomerase</keyword>
<keyword evidence="4 10" id="KW-0963">Cytoplasm</keyword>
<evidence type="ECO:0000256" key="7">
    <source>
        <dbReference type="ARBA" id="ARBA00023211"/>
    </source>
</evidence>
<dbReference type="NCBIfam" id="TIGR02150">
    <property type="entry name" value="IPP_isom_1"/>
    <property type="match status" value="1"/>
</dbReference>
<comment type="cofactor">
    <cofactor evidence="10">
        <name>Mg(2+)</name>
        <dbReference type="ChEBI" id="CHEBI:18420"/>
    </cofactor>
    <text evidence="10">Binds 1 Mg(2+) ion per subunit. The magnesium ion binds only when substrate is bound.</text>
</comment>
<gene>
    <name evidence="10 14" type="primary">idi</name>
    <name evidence="14" type="ORF">BN11_1530003</name>
</gene>
<dbReference type="CDD" id="cd02885">
    <property type="entry name" value="NUDIX_IPP_Isomerase"/>
    <property type="match status" value="1"/>
</dbReference>
<dbReference type="EMBL" id="CAJA01000061">
    <property type="protein sequence ID" value="CCH72315.1"/>
    <property type="molecule type" value="Genomic_DNA"/>
</dbReference>
<dbReference type="AlphaFoldDB" id="W6JUW6"/>
<dbReference type="GO" id="GO:0046872">
    <property type="term" value="F:metal ion binding"/>
    <property type="evidence" value="ECO:0007669"/>
    <property type="project" value="UniProtKB-KW"/>
</dbReference>
<dbReference type="PANTHER" id="PTHR10885">
    <property type="entry name" value="ISOPENTENYL-DIPHOSPHATE DELTA-ISOMERASE"/>
    <property type="match status" value="1"/>
</dbReference>
<comment type="cofactor">
    <cofactor evidence="10">
        <name>Mn(2+)</name>
        <dbReference type="ChEBI" id="CHEBI:29035"/>
    </cofactor>
    <text evidence="10">Binds 1 Mn(2+) ion per subunit.</text>
</comment>
<name>W6JUW6_9MICO</name>
<dbReference type="STRING" id="1193182.BN11_1530003"/>
<evidence type="ECO:0000313" key="15">
    <source>
        <dbReference type="Proteomes" id="UP000035763"/>
    </source>
</evidence>
<keyword evidence="5 10" id="KW-0479">Metal-binding</keyword>
<dbReference type="HAMAP" id="MF_00202">
    <property type="entry name" value="Idi"/>
    <property type="match status" value="1"/>
</dbReference>
<dbReference type="InterPro" id="IPR015797">
    <property type="entry name" value="NUDIX_hydrolase-like_dom_sf"/>
</dbReference>
<comment type="caution">
    <text evidence="14">The sequence shown here is derived from an EMBL/GenBank/DDBJ whole genome shotgun (WGS) entry which is preliminary data.</text>
</comment>
<dbReference type="GO" id="GO:0004452">
    <property type="term" value="F:isopentenyl-diphosphate delta-isomerase activity"/>
    <property type="evidence" value="ECO:0007669"/>
    <property type="project" value="UniProtKB-UniRule"/>
</dbReference>
<evidence type="ECO:0000256" key="5">
    <source>
        <dbReference type="ARBA" id="ARBA00022723"/>
    </source>
</evidence>
<dbReference type="InterPro" id="IPR056375">
    <property type="entry name" value="Idi_bact"/>
</dbReference>
<feature type="domain" description="Nudix hydrolase" evidence="13">
    <location>
        <begin position="52"/>
        <end position="191"/>
    </location>
</feature>
<feature type="region of interest" description="Disordered" evidence="12">
    <location>
        <begin position="1"/>
        <end position="24"/>
    </location>
</feature>
<keyword evidence="6 10" id="KW-0460">Magnesium</keyword>
<dbReference type="UniPathway" id="UPA00059">
    <property type="reaction ID" value="UER00104"/>
</dbReference>
<dbReference type="SUPFAM" id="SSF55811">
    <property type="entry name" value="Nudix"/>
    <property type="match status" value="1"/>
</dbReference>
<organism evidence="14 15">
    <name type="scientific">Nostocoides australiense Ben110</name>
    <dbReference type="NCBI Taxonomy" id="1193182"/>
    <lineage>
        <taxon>Bacteria</taxon>
        <taxon>Bacillati</taxon>
        <taxon>Actinomycetota</taxon>
        <taxon>Actinomycetes</taxon>
        <taxon>Micrococcales</taxon>
        <taxon>Intrasporangiaceae</taxon>
        <taxon>Nostocoides</taxon>
    </lineage>
</organism>
<dbReference type="PANTHER" id="PTHR10885:SF0">
    <property type="entry name" value="ISOPENTENYL-DIPHOSPHATE DELTA-ISOMERASE"/>
    <property type="match status" value="1"/>
</dbReference>
<feature type="active site" evidence="10 11">
    <location>
        <position position="89"/>
    </location>
</feature>
<keyword evidence="15" id="KW-1185">Reference proteome</keyword>
<feature type="binding site" evidence="10">
    <location>
        <position position="135"/>
    </location>
    <ligand>
        <name>Mn(2+)</name>
        <dbReference type="ChEBI" id="CHEBI:29035"/>
    </ligand>
</feature>
<evidence type="ECO:0000256" key="1">
    <source>
        <dbReference type="ARBA" id="ARBA00004826"/>
    </source>
</evidence>
<evidence type="ECO:0000256" key="12">
    <source>
        <dbReference type="SAM" id="MobiDB-lite"/>
    </source>
</evidence>
<dbReference type="GO" id="GO:0008299">
    <property type="term" value="P:isoprenoid biosynthetic process"/>
    <property type="evidence" value="ECO:0007669"/>
    <property type="project" value="UniProtKB-UniRule"/>
</dbReference>
<dbReference type="Pfam" id="PF00293">
    <property type="entry name" value="NUDIX"/>
    <property type="match status" value="1"/>
</dbReference>
<protein>
    <recommendedName>
        <fullName evidence="3 10">Isopentenyl-diphosphate Delta-isomerase</fullName>
        <shortName evidence="10">IPP isomerase</shortName>
        <ecNumber evidence="3 10">5.3.3.2</ecNumber>
    </recommendedName>
    <alternativeName>
        <fullName evidence="10">IPP:DMAPP isomerase</fullName>
    </alternativeName>
    <alternativeName>
        <fullName evidence="10">Isopentenyl pyrophosphate isomerase</fullName>
    </alternativeName>
</protein>
<comment type="pathway">
    <text evidence="1 10">Isoprenoid biosynthesis; dimethylallyl diphosphate biosynthesis; dimethylallyl diphosphate from isopentenyl diphosphate: step 1/1.</text>
</comment>
<evidence type="ECO:0000259" key="13">
    <source>
        <dbReference type="PROSITE" id="PS51462"/>
    </source>
</evidence>
<reference evidence="14 15" key="1">
    <citation type="journal article" date="2013" name="ISME J.">
        <title>A metabolic model for members of the genus Tetrasphaera involved in enhanced biological phosphorus removal.</title>
        <authorList>
            <person name="Kristiansen R."/>
            <person name="Nguyen H.T.T."/>
            <person name="Saunders A.M."/>
            <person name="Nielsen J.L."/>
            <person name="Wimmer R."/>
            <person name="Le V.Q."/>
            <person name="McIlroy S.J."/>
            <person name="Petrovski S."/>
            <person name="Seviour R.J."/>
            <person name="Calteau A."/>
            <person name="Nielsen K.L."/>
            <person name="Nielsen P.H."/>
        </authorList>
    </citation>
    <scope>NUCLEOTIDE SEQUENCE [LARGE SCALE GENOMIC DNA]</scope>
    <source>
        <strain evidence="14 15">Ben110</strain>
    </source>
</reference>
<dbReference type="NCBIfam" id="NF002995">
    <property type="entry name" value="PRK03759.1"/>
    <property type="match status" value="1"/>
</dbReference>
<dbReference type="PIRSF" id="PIRSF018427">
    <property type="entry name" value="Isopntndiph_ism"/>
    <property type="match status" value="1"/>
</dbReference>
<sequence length="221" mass="23557">MAELHVVDDGPVTVSTGPSGRPGPEELVVLVDESGHATGTAAKTEIHDEATPLHLAFSCYVFDAAGRLLVTTRARSKRTFPGVVTNTVCGHPGPGESLDTAVRRRADAELGMTLGAVRLVLPRFRYRAEMAGVVENELCPVLIATAEESAGTTAEVTPDHREVEAVEWVPWRDFVAEVSQGHRQVSPWCALQVAQLDRMGPDPAAWPAGDPSLLPPAARLA</sequence>
<feature type="binding site" evidence="10">
    <location>
        <position position="91"/>
    </location>
    <ligand>
        <name>Mn(2+)</name>
        <dbReference type="ChEBI" id="CHEBI:29035"/>
    </ligand>
</feature>
<evidence type="ECO:0000256" key="10">
    <source>
        <dbReference type="HAMAP-Rule" id="MF_00202"/>
    </source>
</evidence>
<evidence type="ECO:0000256" key="11">
    <source>
        <dbReference type="PIRSR" id="PIRSR018427-1"/>
    </source>
</evidence>
<evidence type="ECO:0000256" key="6">
    <source>
        <dbReference type="ARBA" id="ARBA00022842"/>
    </source>
</evidence>
<feature type="binding site" evidence="10">
    <location>
        <position position="47"/>
    </location>
    <ligand>
        <name>Mn(2+)</name>
        <dbReference type="ChEBI" id="CHEBI:29035"/>
    </ligand>
</feature>
<evidence type="ECO:0000256" key="9">
    <source>
        <dbReference type="ARBA" id="ARBA00023235"/>
    </source>
</evidence>
<comment type="function">
    <text evidence="10">Catalyzes the 1,3-allylic rearrangement of the homoallylic substrate isopentenyl (IPP) to its highly electrophilic allylic isomer, dimethylallyl diphosphate (DMAPP).</text>
</comment>
<comment type="subcellular location">
    <subcellularLocation>
        <location evidence="10">Cytoplasm</location>
    </subcellularLocation>
</comment>
<evidence type="ECO:0000256" key="4">
    <source>
        <dbReference type="ARBA" id="ARBA00022490"/>
    </source>
</evidence>
<evidence type="ECO:0000313" key="14">
    <source>
        <dbReference type="EMBL" id="CCH72315.1"/>
    </source>
</evidence>
<feature type="active site" evidence="10 11">
    <location>
        <position position="137"/>
    </location>
</feature>
<accession>W6JUW6</accession>
<dbReference type="EC" id="5.3.3.2" evidence="3 10"/>
<proteinExistence type="inferred from homology"/>
<keyword evidence="8 10" id="KW-0414">Isoprene biosynthesis</keyword>
<dbReference type="InterPro" id="IPR011876">
    <property type="entry name" value="IsopentenylPP_isomerase_typ1"/>
</dbReference>
<feature type="binding site" evidence="10">
    <location>
        <position position="54"/>
    </location>
    <ligand>
        <name>Mn(2+)</name>
        <dbReference type="ChEBI" id="CHEBI:29035"/>
    </ligand>
</feature>
<dbReference type="Proteomes" id="UP000035763">
    <property type="component" value="Unassembled WGS sequence"/>
</dbReference>
<evidence type="ECO:0000256" key="2">
    <source>
        <dbReference type="ARBA" id="ARBA00007579"/>
    </source>
</evidence>